<feature type="domain" description="DUF5652" evidence="2">
    <location>
        <begin position="11"/>
        <end position="74"/>
    </location>
</feature>
<reference evidence="3 4" key="1">
    <citation type="submission" date="2017-09" db="EMBL/GenBank/DDBJ databases">
        <title>Depth-based differentiation of microbial function through sediment-hosted aquifers and enrichment of novel symbionts in the deep terrestrial subsurface.</title>
        <authorList>
            <person name="Probst A.J."/>
            <person name="Ladd B."/>
            <person name="Jarett J.K."/>
            <person name="Geller-Mcgrath D.E."/>
            <person name="Sieber C.M."/>
            <person name="Emerson J.B."/>
            <person name="Anantharaman K."/>
            <person name="Thomas B.C."/>
            <person name="Malmstrom R."/>
            <person name="Stieglmeier M."/>
            <person name="Klingl A."/>
            <person name="Woyke T."/>
            <person name="Ryan C.M."/>
            <person name="Banfield J.F."/>
        </authorList>
    </citation>
    <scope>NUCLEOTIDE SEQUENCE [LARGE SCALE GENOMIC DNA]</scope>
    <source>
        <strain evidence="3">CG22_combo_CG10-13_8_21_14_all_47_15</strain>
    </source>
</reference>
<keyword evidence="1" id="KW-0812">Transmembrane</keyword>
<gene>
    <name evidence="3" type="ORF">COW88_03225</name>
</gene>
<evidence type="ECO:0000259" key="2">
    <source>
        <dbReference type="Pfam" id="PF18893"/>
    </source>
</evidence>
<feature type="transmembrane region" description="Helical" evidence="1">
    <location>
        <begin position="45"/>
        <end position="66"/>
    </location>
</feature>
<evidence type="ECO:0000313" key="3">
    <source>
        <dbReference type="EMBL" id="PIP73053.1"/>
    </source>
</evidence>
<dbReference type="Pfam" id="PF18893">
    <property type="entry name" value="DUF5652"/>
    <property type="match status" value="1"/>
</dbReference>
<dbReference type="Proteomes" id="UP000230638">
    <property type="component" value="Unassembled WGS sequence"/>
</dbReference>
<dbReference type="EMBL" id="PCTL01000032">
    <property type="protein sequence ID" value="PIP73053.1"/>
    <property type="molecule type" value="Genomic_DNA"/>
</dbReference>
<proteinExistence type="predicted"/>
<comment type="caution">
    <text evidence="3">The sequence shown here is derived from an EMBL/GenBank/DDBJ whole genome shotgun (WGS) entry which is preliminary data.</text>
</comment>
<evidence type="ECO:0000313" key="4">
    <source>
        <dbReference type="Proteomes" id="UP000230638"/>
    </source>
</evidence>
<sequence>MIDIIAYMLDQFIASNIWILLIVMLWVLPWKGYALWLAARNTHKWWFIVLLVVNTLAILDILYIFIFSKPKKEKTTVEPIEK</sequence>
<organism evidence="3 4">
    <name type="scientific">Candidatus Lloydbacteria bacterium CG22_combo_CG10-13_8_21_14_all_47_15</name>
    <dbReference type="NCBI Taxonomy" id="1974635"/>
    <lineage>
        <taxon>Bacteria</taxon>
        <taxon>Candidatus Lloydiibacteriota</taxon>
    </lineage>
</organism>
<dbReference type="InterPro" id="IPR043712">
    <property type="entry name" value="DUF5652"/>
</dbReference>
<feature type="transmembrane region" description="Helical" evidence="1">
    <location>
        <begin position="12"/>
        <end position="33"/>
    </location>
</feature>
<dbReference type="AlphaFoldDB" id="A0A2H0CT02"/>
<evidence type="ECO:0000256" key="1">
    <source>
        <dbReference type="SAM" id="Phobius"/>
    </source>
</evidence>
<accession>A0A2H0CT02</accession>
<keyword evidence="1" id="KW-1133">Transmembrane helix</keyword>
<keyword evidence="1" id="KW-0472">Membrane</keyword>
<protein>
    <recommendedName>
        <fullName evidence="2">DUF5652 domain-containing protein</fullName>
    </recommendedName>
</protein>
<name>A0A2H0CT02_9BACT</name>